<dbReference type="Gene3D" id="1.10.3720.10">
    <property type="entry name" value="MetI-like"/>
    <property type="match status" value="1"/>
</dbReference>
<name>A0A2A7MHD3_9CLOT</name>
<keyword evidence="2 7" id="KW-0813">Transport</keyword>
<dbReference type="InterPro" id="IPR025966">
    <property type="entry name" value="OppC_N"/>
</dbReference>
<proteinExistence type="inferred from homology"/>
<dbReference type="InterPro" id="IPR050366">
    <property type="entry name" value="BP-dependent_transpt_permease"/>
</dbReference>
<dbReference type="PROSITE" id="PS50928">
    <property type="entry name" value="ABC_TM1"/>
    <property type="match status" value="1"/>
</dbReference>
<feature type="domain" description="ABC transmembrane type-1" evidence="8">
    <location>
        <begin position="82"/>
        <end position="273"/>
    </location>
</feature>
<keyword evidence="6 7" id="KW-0472">Membrane</keyword>
<dbReference type="GO" id="GO:0005886">
    <property type="term" value="C:plasma membrane"/>
    <property type="evidence" value="ECO:0007669"/>
    <property type="project" value="UniProtKB-SubCell"/>
</dbReference>
<evidence type="ECO:0000259" key="8">
    <source>
        <dbReference type="PROSITE" id="PS50928"/>
    </source>
</evidence>
<feature type="transmembrane region" description="Helical" evidence="7">
    <location>
        <begin position="252"/>
        <end position="273"/>
    </location>
</feature>
<evidence type="ECO:0000256" key="4">
    <source>
        <dbReference type="ARBA" id="ARBA00022692"/>
    </source>
</evidence>
<dbReference type="GO" id="GO:0055085">
    <property type="term" value="P:transmembrane transport"/>
    <property type="evidence" value="ECO:0007669"/>
    <property type="project" value="InterPro"/>
</dbReference>
<keyword evidence="5 7" id="KW-1133">Transmembrane helix</keyword>
<keyword evidence="10" id="KW-1185">Reference proteome</keyword>
<dbReference type="OrthoDB" id="9783218at2"/>
<comment type="caution">
    <text evidence="9">The sequence shown here is derived from an EMBL/GenBank/DDBJ whole genome shotgun (WGS) entry which is preliminary data.</text>
</comment>
<dbReference type="EMBL" id="PDCJ01000001">
    <property type="protein sequence ID" value="PEG31124.1"/>
    <property type="molecule type" value="Genomic_DNA"/>
</dbReference>
<dbReference type="Pfam" id="PF12911">
    <property type="entry name" value="OppC_N"/>
    <property type="match status" value="1"/>
</dbReference>
<feature type="transmembrane region" description="Helical" evidence="7">
    <location>
        <begin position="84"/>
        <end position="110"/>
    </location>
</feature>
<comment type="similarity">
    <text evidence="7">Belongs to the binding-protein-dependent transport system permease family.</text>
</comment>
<evidence type="ECO:0000313" key="10">
    <source>
        <dbReference type="Proteomes" id="UP000220840"/>
    </source>
</evidence>
<dbReference type="InterPro" id="IPR035906">
    <property type="entry name" value="MetI-like_sf"/>
</dbReference>
<protein>
    <submittedName>
        <fullName evidence="9">ABC transporter permease</fullName>
    </submittedName>
</protein>
<dbReference type="Proteomes" id="UP000220840">
    <property type="component" value="Unassembled WGS sequence"/>
</dbReference>
<evidence type="ECO:0000256" key="5">
    <source>
        <dbReference type="ARBA" id="ARBA00022989"/>
    </source>
</evidence>
<dbReference type="Pfam" id="PF00528">
    <property type="entry name" value="BPD_transp_1"/>
    <property type="match status" value="1"/>
</dbReference>
<gene>
    <name evidence="9" type="ORF">CQ394_05200</name>
</gene>
<keyword evidence="3" id="KW-1003">Cell membrane</keyword>
<dbReference type="InterPro" id="IPR000515">
    <property type="entry name" value="MetI-like"/>
</dbReference>
<dbReference type="PANTHER" id="PTHR43386">
    <property type="entry name" value="OLIGOPEPTIDE TRANSPORT SYSTEM PERMEASE PROTEIN APPC"/>
    <property type="match status" value="1"/>
</dbReference>
<keyword evidence="4 7" id="KW-0812">Transmembrane</keyword>
<organism evidence="9 10">
    <name type="scientific">Clostridium neonatale</name>
    <dbReference type="NCBI Taxonomy" id="137838"/>
    <lineage>
        <taxon>Bacteria</taxon>
        <taxon>Bacillati</taxon>
        <taxon>Bacillota</taxon>
        <taxon>Clostridia</taxon>
        <taxon>Eubacteriales</taxon>
        <taxon>Clostridiaceae</taxon>
        <taxon>Clostridium</taxon>
    </lineage>
</organism>
<evidence type="ECO:0000256" key="7">
    <source>
        <dbReference type="RuleBase" id="RU363032"/>
    </source>
</evidence>
<reference evidence="9 10" key="1">
    <citation type="submission" date="2017-10" db="EMBL/GenBank/DDBJ databases">
        <title>Effective Description of Clostridium neonatale sp. nov. linked to necrotizing enterocolitis in neonates and a clarification of species assignable to the genus Clostridium (Prazmowski 1880) emend. Lawson and Rainey 2016.</title>
        <authorList>
            <person name="Bernard K."/>
            <person name="Burdz T."/>
            <person name="Wiebe D."/>
            <person name="Balcewich B."/>
            <person name="Alfa M."/>
            <person name="Bernier A.-M."/>
        </authorList>
    </citation>
    <scope>NUCLEOTIDE SEQUENCE [LARGE SCALE GENOMIC DNA]</scope>
    <source>
        <strain evidence="9 10">LCDC99A005</strain>
    </source>
</reference>
<comment type="subcellular location">
    <subcellularLocation>
        <location evidence="1 7">Cell membrane</location>
        <topology evidence="1 7">Multi-pass membrane protein</topology>
    </subcellularLocation>
</comment>
<dbReference type="RefSeq" id="WP_058295285.1">
    <property type="nucleotide sequence ID" value="NZ_CAMRXG010000036.1"/>
</dbReference>
<sequence length="286" mass="31498">MIRRKIQVKNEVLKRFLKNKLAVIGLVILTIFVLAAVFAPFITSFDRDSIDLMNIESAPNSLHILGTDELGRDVFTRLLYGGRVSLGVTLCATVIQLLIGVSLGCISGFYGKWVDNIVMRVVDTVMCFPFFVIAITIAALFGASVWNIILIIGCLQWTGVSRIVRAKILSLKQSEFIEAARAMGLSSFEIISKHLLPNVLSPIIVNATLNVANGILMEAGISFLGLGVKQPQPSWGNMLSAAQSMRVLQYEWWLWIPTGLLVFLSVLCINFVGDGLRDALDPKMKI</sequence>
<dbReference type="PANTHER" id="PTHR43386:SF1">
    <property type="entry name" value="D,D-DIPEPTIDE TRANSPORT SYSTEM PERMEASE PROTEIN DDPC-RELATED"/>
    <property type="match status" value="1"/>
</dbReference>
<evidence type="ECO:0000256" key="3">
    <source>
        <dbReference type="ARBA" id="ARBA00022475"/>
    </source>
</evidence>
<dbReference type="SUPFAM" id="SSF161098">
    <property type="entry name" value="MetI-like"/>
    <property type="match status" value="1"/>
</dbReference>
<accession>A0A2A7MHD3</accession>
<feature type="transmembrane region" description="Helical" evidence="7">
    <location>
        <begin position="21"/>
        <end position="42"/>
    </location>
</feature>
<dbReference type="NCBIfam" id="NF045476">
    <property type="entry name" value="Opp4C"/>
    <property type="match status" value="1"/>
</dbReference>
<evidence type="ECO:0000256" key="6">
    <source>
        <dbReference type="ARBA" id="ARBA00023136"/>
    </source>
</evidence>
<evidence type="ECO:0000256" key="2">
    <source>
        <dbReference type="ARBA" id="ARBA00022448"/>
    </source>
</evidence>
<dbReference type="CDD" id="cd06261">
    <property type="entry name" value="TM_PBP2"/>
    <property type="match status" value="1"/>
</dbReference>
<dbReference type="AlphaFoldDB" id="A0A2A7MHD3"/>
<dbReference type="InterPro" id="IPR053523">
    <property type="entry name" value="Oligopeptide_permease_AppC"/>
</dbReference>
<evidence type="ECO:0000313" key="9">
    <source>
        <dbReference type="EMBL" id="PEG31124.1"/>
    </source>
</evidence>
<dbReference type="STRING" id="137838.GCA_001458595_02507"/>
<evidence type="ECO:0000256" key="1">
    <source>
        <dbReference type="ARBA" id="ARBA00004651"/>
    </source>
</evidence>